<reference evidence="10 11" key="1">
    <citation type="submission" date="2016-10" db="EMBL/GenBank/DDBJ databases">
        <authorList>
            <person name="de Groot N.N."/>
        </authorList>
    </citation>
    <scope>NUCLEOTIDE SEQUENCE [LARGE SCALE GENOMIC DNA]</scope>
    <source>
        <strain evidence="10 11">SLAS-1</strain>
    </source>
</reference>
<evidence type="ECO:0000313" key="11">
    <source>
        <dbReference type="Proteomes" id="UP000199476"/>
    </source>
</evidence>
<gene>
    <name evidence="10" type="ORF">SAMN04488692_10286</name>
</gene>
<dbReference type="PROSITE" id="PS50893">
    <property type="entry name" value="ABC_TRANSPORTER_2"/>
    <property type="match status" value="1"/>
</dbReference>
<dbReference type="InterPro" id="IPR003439">
    <property type="entry name" value="ABC_transporter-like_ATP-bd"/>
</dbReference>
<dbReference type="FunFam" id="3.40.50.300:FF:000218">
    <property type="entry name" value="Multidrug ABC transporter ATP-binding protein"/>
    <property type="match status" value="1"/>
</dbReference>
<dbReference type="AlphaFoldDB" id="A0A1G9I0Z8"/>
<keyword evidence="3" id="KW-0547">Nucleotide-binding</keyword>
<dbReference type="PROSITE" id="PS50929">
    <property type="entry name" value="ABC_TM1F"/>
    <property type="match status" value="1"/>
</dbReference>
<dbReference type="SMART" id="SM00382">
    <property type="entry name" value="AAA"/>
    <property type="match status" value="1"/>
</dbReference>
<evidence type="ECO:0000256" key="7">
    <source>
        <dbReference type="SAM" id="Phobius"/>
    </source>
</evidence>
<evidence type="ECO:0000259" key="8">
    <source>
        <dbReference type="PROSITE" id="PS50893"/>
    </source>
</evidence>
<dbReference type="InterPro" id="IPR011527">
    <property type="entry name" value="ABC1_TM_dom"/>
</dbReference>
<evidence type="ECO:0000256" key="3">
    <source>
        <dbReference type="ARBA" id="ARBA00022741"/>
    </source>
</evidence>
<dbReference type="InterPro" id="IPR027417">
    <property type="entry name" value="P-loop_NTPase"/>
</dbReference>
<dbReference type="Pfam" id="PF00664">
    <property type="entry name" value="ABC_membrane"/>
    <property type="match status" value="1"/>
</dbReference>
<dbReference type="PANTHER" id="PTHR43394">
    <property type="entry name" value="ATP-DEPENDENT PERMEASE MDL1, MITOCHONDRIAL"/>
    <property type="match status" value="1"/>
</dbReference>
<dbReference type="GO" id="GO:0016887">
    <property type="term" value="F:ATP hydrolysis activity"/>
    <property type="evidence" value="ECO:0007669"/>
    <property type="project" value="InterPro"/>
</dbReference>
<feature type="transmembrane region" description="Helical" evidence="7">
    <location>
        <begin position="245"/>
        <end position="265"/>
    </location>
</feature>
<dbReference type="GO" id="GO:0090374">
    <property type="term" value="P:oligopeptide export from mitochondrion"/>
    <property type="evidence" value="ECO:0007669"/>
    <property type="project" value="TreeGrafter"/>
</dbReference>
<protein>
    <submittedName>
        <fullName evidence="10">ATP-binding cassette, subfamily B, MsbA</fullName>
    </submittedName>
</protein>
<feature type="transmembrane region" description="Helical" evidence="7">
    <location>
        <begin position="164"/>
        <end position="181"/>
    </location>
</feature>
<keyword evidence="2 7" id="KW-0812">Transmembrane</keyword>
<dbReference type="GO" id="GO:0015421">
    <property type="term" value="F:ABC-type oligopeptide transporter activity"/>
    <property type="evidence" value="ECO:0007669"/>
    <property type="project" value="TreeGrafter"/>
</dbReference>
<dbReference type="GO" id="GO:0005886">
    <property type="term" value="C:plasma membrane"/>
    <property type="evidence" value="ECO:0007669"/>
    <property type="project" value="UniProtKB-SubCell"/>
</dbReference>
<keyword evidence="5 7" id="KW-1133">Transmembrane helix</keyword>
<comment type="subcellular location">
    <subcellularLocation>
        <location evidence="1">Cell membrane</location>
        <topology evidence="1">Multi-pass membrane protein</topology>
    </subcellularLocation>
</comment>
<feature type="domain" description="ABC transporter" evidence="8">
    <location>
        <begin position="340"/>
        <end position="574"/>
    </location>
</feature>
<dbReference type="InterPro" id="IPR039421">
    <property type="entry name" value="Type_1_exporter"/>
</dbReference>
<accession>A0A1G9I0Z8</accession>
<name>A0A1G9I0Z8_9FIRM</name>
<feature type="transmembrane region" description="Helical" evidence="7">
    <location>
        <begin position="142"/>
        <end position="158"/>
    </location>
</feature>
<dbReference type="CDD" id="cd18552">
    <property type="entry name" value="ABC_6TM_MsbA_like"/>
    <property type="match status" value="1"/>
</dbReference>
<dbReference type="SUPFAM" id="SSF90123">
    <property type="entry name" value="ABC transporter transmembrane region"/>
    <property type="match status" value="1"/>
</dbReference>
<keyword evidence="6 7" id="KW-0472">Membrane</keyword>
<evidence type="ECO:0000256" key="6">
    <source>
        <dbReference type="ARBA" id="ARBA00023136"/>
    </source>
</evidence>
<feature type="domain" description="ABC transmembrane type-1" evidence="9">
    <location>
        <begin position="19"/>
        <end position="306"/>
    </location>
</feature>
<dbReference type="GO" id="GO:0005524">
    <property type="term" value="F:ATP binding"/>
    <property type="evidence" value="ECO:0007669"/>
    <property type="project" value="UniProtKB-KW"/>
</dbReference>
<dbReference type="PANTHER" id="PTHR43394:SF1">
    <property type="entry name" value="ATP-BINDING CASSETTE SUB-FAMILY B MEMBER 10, MITOCHONDRIAL"/>
    <property type="match status" value="1"/>
</dbReference>
<dbReference type="Gene3D" id="1.20.1560.10">
    <property type="entry name" value="ABC transporter type 1, transmembrane domain"/>
    <property type="match status" value="1"/>
</dbReference>
<dbReference type="InterPro" id="IPR017871">
    <property type="entry name" value="ABC_transporter-like_CS"/>
</dbReference>
<proteinExistence type="predicted"/>
<dbReference type="OrthoDB" id="9771903at2"/>
<dbReference type="Pfam" id="PF00005">
    <property type="entry name" value="ABC_tran"/>
    <property type="match status" value="1"/>
</dbReference>
<dbReference type="Gene3D" id="3.40.50.300">
    <property type="entry name" value="P-loop containing nucleotide triphosphate hydrolases"/>
    <property type="match status" value="1"/>
</dbReference>
<dbReference type="RefSeq" id="WP_089757940.1">
    <property type="nucleotide sequence ID" value="NZ_FNGO01000002.1"/>
</dbReference>
<evidence type="ECO:0000259" key="9">
    <source>
        <dbReference type="PROSITE" id="PS50929"/>
    </source>
</evidence>
<evidence type="ECO:0000256" key="5">
    <source>
        <dbReference type="ARBA" id="ARBA00022989"/>
    </source>
</evidence>
<feature type="transmembrane region" description="Helical" evidence="7">
    <location>
        <begin position="59"/>
        <end position="80"/>
    </location>
</feature>
<evidence type="ECO:0000256" key="4">
    <source>
        <dbReference type="ARBA" id="ARBA00022840"/>
    </source>
</evidence>
<dbReference type="InterPro" id="IPR003593">
    <property type="entry name" value="AAA+_ATPase"/>
</dbReference>
<dbReference type="PROSITE" id="PS00211">
    <property type="entry name" value="ABC_TRANSPORTER_1"/>
    <property type="match status" value="1"/>
</dbReference>
<keyword evidence="4 10" id="KW-0067">ATP-binding</keyword>
<evidence type="ECO:0000313" key="10">
    <source>
        <dbReference type="EMBL" id="SDL18907.1"/>
    </source>
</evidence>
<dbReference type="EMBL" id="FNGO01000002">
    <property type="protein sequence ID" value="SDL18907.1"/>
    <property type="molecule type" value="Genomic_DNA"/>
</dbReference>
<organism evidence="10 11">
    <name type="scientific">Halarsenatibacter silvermanii</name>
    <dbReference type="NCBI Taxonomy" id="321763"/>
    <lineage>
        <taxon>Bacteria</taxon>
        <taxon>Bacillati</taxon>
        <taxon>Bacillota</taxon>
        <taxon>Clostridia</taxon>
        <taxon>Halanaerobiales</taxon>
        <taxon>Halarsenatibacteraceae</taxon>
        <taxon>Halarsenatibacter</taxon>
    </lineage>
</organism>
<evidence type="ECO:0000256" key="1">
    <source>
        <dbReference type="ARBA" id="ARBA00004651"/>
    </source>
</evidence>
<evidence type="ECO:0000256" key="2">
    <source>
        <dbReference type="ARBA" id="ARBA00022692"/>
    </source>
</evidence>
<dbReference type="Proteomes" id="UP000199476">
    <property type="component" value="Unassembled WGS sequence"/>
</dbReference>
<keyword evidence="11" id="KW-1185">Reference proteome</keyword>
<sequence>MDIALRIFEYIKSYKKRAALAVLCMLIHSFVTVFFVRVFQELIETIISGLAEEGEGFTVLTMIAAAMLIVYFIKGVVYYFQKYLSKYVSHRVMLDIRNDLYAHLQRLSLSFYNQHKTGELISRLTNDVKVVQKALIKTTVTFIYKLFTVIGGIIYLLYLNVRLTLFLLIVLPAVAYIIKVFNTKIRRVSRRAQVKIADVSDVIQETVSSMRVIKSFGREDYEYQRFSESNEGDFKARLKGSQYKAMLSPLVEFVASIAFTIILWYGGLEVLRGNMAASELIAFFTMLLAMTGPIKSLSQINAKIQKALAAGERIFETLDYDDIITPPQSGLKPETIEGQVVFDDVSFAYREDERVLKNINLEVEPGEAIALVGPSGAGKSTLVDLIPRFYDPTEGEVRLDGNDVRELDMDWLRANIGIVPQETVLFSGTIQENIAYGNFEAGEKEIKEAARAANAHHFISEFPDGYETRVGERGAGLSGGQQQRVAIARALLKDPKILIFDEATSSLDAESEQMVQDALARLMEDRTTFIIAHRLSTIINVNNIVVLEDGRMIERGDHETLIDRDDKYASLYRNQLLKEQTV</sequence>
<feature type="transmembrane region" description="Helical" evidence="7">
    <location>
        <begin position="20"/>
        <end position="39"/>
    </location>
</feature>
<dbReference type="STRING" id="321763.SAMN04488692_10286"/>
<dbReference type="InterPro" id="IPR036640">
    <property type="entry name" value="ABC1_TM_sf"/>
</dbReference>
<dbReference type="SUPFAM" id="SSF52540">
    <property type="entry name" value="P-loop containing nucleoside triphosphate hydrolases"/>
    <property type="match status" value="1"/>
</dbReference>